<feature type="domain" description="Baseplate structural protein Gp10 C-terminal" evidence="1">
    <location>
        <begin position="24"/>
        <end position="150"/>
    </location>
</feature>
<dbReference type="Pfam" id="PF21939">
    <property type="entry name" value="Gp10_C"/>
    <property type="match status" value="1"/>
</dbReference>
<name>A0A8S5M5C6_9CAUD</name>
<organism evidence="2">
    <name type="scientific">Siphoviridae sp. ctulf7</name>
    <dbReference type="NCBI Taxonomy" id="2826505"/>
    <lineage>
        <taxon>Viruses</taxon>
        <taxon>Duplodnaviria</taxon>
        <taxon>Heunggongvirae</taxon>
        <taxon>Uroviricota</taxon>
        <taxon>Caudoviricetes</taxon>
    </lineage>
</organism>
<dbReference type="EMBL" id="BK014825">
    <property type="protein sequence ID" value="DAD77412.1"/>
    <property type="molecule type" value="Genomic_DNA"/>
</dbReference>
<sequence>MAKYLDKDGLSYLWGKVKGWVNNSQHPVGSIYISTSSTFNPQTAWGGTWKKTADGRCLIGANSEYPLGSTGGSTSHSHSSGAMVARVGPYGTGFTMNIKDVGAWTSDWTYNVSKATQESRQNAYAARIAGNTDGASSMQPYLAVYIWERTA</sequence>
<evidence type="ECO:0000259" key="1">
    <source>
        <dbReference type="Pfam" id="PF21939"/>
    </source>
</evidence>
<dbReference type="InterPro" id="IPR053827">
    <property type="entry name" value="Gp10_C"/>
</dbReference>
<protein>
    <submittedName>
        <fullName evidence="2">Baseplate protein</fullName>
    </submittedName>
</protein>
<proteinExistence type="predicted"/>
<evidence type="ECO:0000313" key="2">
    <source>
        <dbReference type="EMBL" id="DAD77412.1"/>
    </source>
</evidence>
<accession>A0A8S5M5C6</accession>
<reference evidence="2" key="1">
    <citation type="journal article" date="2021" name="Proc. Natl. Acad. Sci. U.S.A.">
        <title>A Catalog of Tens of Thousands of Viruses from Human Metagenomes Reveals Hidden Associations with Chronic Diseases.</title>
        <authorList>
            <person name="Tisza M.J."/>
            <person name="Buck C.B."/>
        </authorList>
    </citation>
    <scope>NUCLEOTIDE SEQUENCE</scope>
    <source>
        <strain evidence="2">Ctulf7</strain>
    </source>
</reference>